<evidence type="ECO:0000256" key="1">
    <source>
        <dbReference type="SAM" id="MobiDB-lite"/>
    </source>
</evidence>
<evidence type="ECO:0000259" key="2">
    <source>
        <dbReference type="SMART" id="SM00959"/>
    </source>
</evidence>
<reference evidence="3" key="2">
    <citation type="submission" date="2015-06" db="UniProtKB">
        <authorList>
            <consortium name="EnsemblPlants"/>
        </authorList>
    </citation>
    <scope>IDENTIFICATION</scope>
</reference>
<dbReference type="GO" id="GO:0006353">
    <property type="term" value="P:DNA-templated transcription termination"/>
    <property type="evidence" value="ECO:0007669"/>
    <property type="project" value="InterPro"/>
</dbReference>
<evidence type="ECO:0000313" key="4">
    <source>
        <dbReference type="Proteomes" id="UP000008022"/>
    </source>
</evidence>
<dbReference type="Proteomes" id="UP000008022">
    <property type="component" value="Unassembled WGS sequence"/>
</dbReference>
<proteinExistence type="predicted"/>
<name>A0A0E0MSV6_ORYRU</name>
<dbReference type="Pfam" id="PF07498">
    <property type="entry name" value="Rho_N"/>
    <property type="match status" value="1"/>
</dbReference>
<dbReference type="EnsemblPlants" id="ORUFI01G07300.1">
    <property type="protein sequence ID" value="ORUFI01G07300.1"/>
    <property type="gene ID" value="ORUFI01G07300"/>
</dbReference>
<accession>A0A0E0MSV6</accession>
<dbReference type="HOGENOM" id="CLU_110005_0_0_1"/>
<feature type="region of interest" description="Disordered" evidence="1">
    <location>
        <begin position="121"/>
        <end position="162"/>
    </location>
</feature>
<dbReference type="Gene3D" id="1.10.720.30">
    <property type="entry name" value="SAP domain"/>
    <property type="match status" value="1"/>
</dbReference>
<feature type="domain" description="Rho termination factor-like N-terminal" evidence="2">
    <location>
        <begin position="183"/>
        <end position="219"/>
    </location>
</feature>
<dbReference type="AlphaFoldDB" id="A0A0E0MSV6"/>
<dbReference type="PANTHER" id="PTHR34449:SF2">
    <property type="entry name" value="RHO TERMINATION FACTOR"/>
    <property type="match status" value="1"/>
</dbReference>
<sequence>MKIFPEYQFSFFLHVAVSGLKQRAEGTNFWLHWRTGSSSPVVWWSKKKWRKWEEFSCSITKSLQIISQRLPSQDHLLSTKTLQMGFCFVLHGIASHAHRWGASGQKQMDLRCQERLIGVAKKSSLSSSKASRPPLPRNRQELRGGRGSNHLTRSKRLRGGSSHTLGIADVSEEHADGEPKALDLNDMKVAELRELARARRMKGYSRLKKSELIDRLKGV</sequence>
<organism evidence="3 4">
    <name type="scientific">Oryza rufipogon</name>
    <name type="common">Brownbeard rice</name>
    <name type="synonym">Asian wild rice</name>
    <dbReference type="NCBI Taxonomy" id="4529"/>
    <lineage>
        <taxon>Eukaryota</taxon>
        <taxon>Viridiplantae</taxon>
        <taxon>Streptophyta</taxon>
        <taxon>Embryophyta</taxon>
        <taxon>Tracheophyta</taxon>
        <taxon>Spermatophyta</taxon>
        <taxon>Magnoliopsida</taxon>
        <taxon>Liliopsida</taxon>
        <taxon>Poales</taxon>
        <taxon>Poaceae</taxon>
        <taxon>BOP clade</taxon>
        <taxon>Oryzoideae</taxon>
        <taxon>Oryzeae</taxon>
        <taxon>Oryzinae</taxon>
        <taxon>Oryza</taxon>
    </lineage>
</organism>
<feature type="compositionally biased region" description="Low complexity" evidence="1">
    <location>
        <begin position="121"/>
        <end position="132"/>
    </location>
</feature>
<dbReference type="SMART" id="SM00959">
    <property type="entry name" value="Rho_N"/>
    <property type="match status" value="1"/>
</dbReference>
<dbReference type="InterPro" id="IPR036361">
    <property type="entry name" value="SAP_dom_sf"/>
</dbReference>
<reference evidence="4" key="1">
    <citation type="submission" date="2013-06" db="EMBL/GenBank/DDBJ databases">
        <authorList>
            <person name="Zhao Q."/>
        </authorList>
    </citation>
    <scope>NUCLEOTIDE SEQUENCE</scope>
    <source>
        <strain evidence="4">cv. W1943</strain>
    </source>
</reference>
<protein>
    <recommendedName>
        <fullName evidence="2">Rho termination factor-like N-terminal domain-containing protein</fullName>
    </recommendedName>
</protein>
<dbReference type="InterPro" id="IPR011112">
    <property type="entry name" value="Rho-like_N"/>
</dbReference>
<evidence type="ECO:0000313" key="3">
    <source>
        <dbReference type="EnsemblPlants" id="ORUFI01G07300.1"/>
    </source>
</evidence>
<dbReference type="Gramene" id="ORUFI01G07300.1">
    <property type="protein sequence ID" value="ORUFI01G07300.1"/>
    <property type="gene ID" value="ORUFI01G07300"/>
</dbReference>
<keyword evidence="4" id="KW-1185">Reference proteome</keyword>
<dbReference type="PANTHER" id="PTHR34449">
    <property type="entry name" value="RHO TERMINATION FACTOR"/>
    <property type="match status" value="1"/>
</dbReference>